<comment type="similarity">
    <text evidence="2">Belongs to the SKP1 family.</text>
</comment>
<organism evidence="5 6">
    <name type="scientific">Trifolium subterraneum</name>
    <name type="common">Subterranean clover</name>
    <dbReference type="NCBI Taxonomy" id="3900"/>
    <lineage>
        <taxon>Eukaryota</taxon>
        <taxon>Viridiplantae</taxon>
        <taxon>Streptophyta</taxon>
        <taxon>Embryophyta</taxon>
        <taxon>Tracheophyta</taxon>
        <taxon>Spermatophyta</taxon>
        <taxon>Magnoliopsida</taxon>
        <taxon>eudicotyledons</taxon>
        <taxon>Gunneridae</taxon>
        <taxon>Pentapetalae</taxon>
        <taxon>rosids</taxon>
        <taxon>fabids</taxon>
        <taxon>Fabales</taxon>
        <taxon>Fabaceae</taxon>
        <taxon>Papilionoideae</taxon>
        <taxon>50 kb inversion clade</taxon>
        <taxon>NPAAA clade</taxon>
        <taxon>Hologalegina</taxon>
        <taxon>IRL clade</taxon>
        <taxon>Trifolieae</taxon>
        <taxon>Trifolium</taxon>
    </lineage>
</organism>
<dbReference type="InterPro" id="IPR016073">
    <property type="entry name" value="Skp1_comp_POZ"/>
</dbReference>
<dbReference type="PANTHER" id="PTHR11165">
    <property type="entry name" value="SKP1"/>
    <property type="match status" value="1"/>
</dbReference>
<reference evidence="6" key="1">
    <citation type="journal article" date="2017" name="Front. Plant Sci.">
        <title>Climate Clever Clovers: New Paradigm to Reduce the Environmental Footprint of Ruminants by Breeding Low Methanogenic Forages Utilizing Haplotype Variation.</title>
        <authorList>
            <person name="Kaur P."/>
            <person name="Appels R."/>
            <person name="Bayer P.E."/>
            <person name="Keeble-Gagnere G."/>
            <person name="Wang J."/>
            <person name="Hirakawa H."/>
            <person name="Shirasawa K."/>
            <person name="Vercoe P."/>
            <person name="Stefanova K."/>
            <person name="Durmic Z."/>
            <person name="Nichols P."/>
            <person name="Revell C."/>
            <person name="Isobe S.N."/>
            <person name="Edwards D."/>
            <person name="Erskine W."/>
        </authorList>
    </citation>
    <scope>NUCLEOTIDE SEQUENCE [LARGE SCALE GENOMIC DNA]</scope>
    <source>
        <strain evidence="6">cv. Daliak</strain>
    </source>
</reference>
<evidence type="ECO:0000256" key="3">
    <source>
        <dbReference type="ARBA" id="ARBA00022786"/>
    </source>
</evidence>
<sequence>MHDSTAVSSKKINLISSEGEVFEVDYDVAVMSKVVEYAIETNSAGDIGSISLSLVNSKMLSKVIEYCKKRSSTQMSEVKLLSISLTLSMYLHGLGLPPPSSNVLT</sequence>
<dbReference type="SMART" id="SM00512">
    <property type="entry name" value="Skp1"/>
    <property type="match status" value="1"/>
</dbReference>
<name>A0A2Z6LJP8_TRISU</name>
<accession>A0A2Z6LJP8</accession>
<dbReference type="Proteomes" id="UP000242715">
    <property type="component" value="Unassembled WGS sequence"/>
</dbReference>
<keyword evidence="6" id="KW-1185">Reference proteome</keyword>
<evidence type="ECO:0000313" key="6">
    <source>
        <dbReference type="Proteomes" id="UP000242715"/>
    </source>
</evidence>
<dbReference type="GO" id="GO:0016567">
    <property type="term" value="P:protein ubiquitination"/>
    <property type="evidence" value="ECO:0007669"/>
    <property type="project" value="UniProtKB-UniPathway"/>
</dbReference>
<dbReference type="Gene3D" id="3.30.710.10">
    <property type="entry name" value="Potassium Channel Kv1.1, Chain A"/>
    <property type="match status" value="1"/>
</dbReference>
<feature type="domain" description="SKP1 component POZ" evidence="4">
    <location>
        <begin position="10"/>
        <end position="70"/>
    </location>
</feature>
<protein>
    <recommendedName>
        <fullName evidence="4">SKP1 component POZ domain-containing protein</fullName>
    </recommendedName>
</protein>
<comment type="pathway">
    <text evidence="1">Protein modification; protein ubiquitination.</text>
</comment>
<dbReference type="SUPFAM" id="SSF54695">
    <property type="entry name" value="POZ domain"/>
    <property type="match status" value="1"/>
</dbReference>
<dbReference type="UniPathway" id="UPA00143"/>
<dbReference type="InterPro" id="IPR016897">
    <property type="entry name" value="SKP1"/>
</dbReference>
<proteinExistence type="inferred from homology"/>
<dbReference type="InterPro" id="IPR001232">
    <property type="entry name" value="SKP1-like"/>
</dbReference>
<dbReference type="GO" id="GO:0006511">
    <property type="term" value="P:ubiquitin-dependent protein catabolic process"/>
    <property type="evidence" value="ECO:0007669"/>
    <property type="project" value="InterPro"/>
</dbReference>
<evidence type="ECO:0000313" key="5">
    <source>
        <dbReference type="EMBL" id="GAU11132.1"/>
    </source>
</evidence>
<dbReference type="GO" id="GO:0009867">
    <property type="term" value="P:jasmonic acid mediated signaling pathway"/>
    <property type="evidence" value="ECO:0007669"/>
    <property type="project" value="UniProtKB-ARBA"/>
</dbReference>
<evidence type="ECO:0000256" key="1">
    <source>
        <dbReference type="ARBA" id="ARBA00004906"/>
    </source>
</evidence>
<dbReference type="Pfam" id="PF03931">
    <property type="entry name" value="Skp1_POZ"/>
    <property type="match status" value="1"/>
</dbReference>
<dbReference type="InterPro" id="IPR011333">
    <property type="entry name" value="SKP1/BTB/POZ_sf"/>
</dbReference>
<keyword evidence="3" id="KW-0833">Ubl conjugation pathway</keyword>
<dbReference type="OrthoDB" id="1939008at2759"/>
<evidence type="ECO:0000256" key="2">
    <source>
        <dbReference type="ARBA" id="ARBA00009993"/>
    </source>
</evidence>
<dbReference type="EMBL" id="DF973113">
    <property type="protein sequence ID" value="GAU11132.1"/>
    <property type="molecule type" value="Genomic_DNA"/>
</dbReference>
<evidence type="ECO:0000259" key="4">
    <source>
        <dbReference type="Pfam" id="PF03931"/>
    </source>
</evidence>
<gene>
    <name evidence="5" type="ORF">TSUD_197560</name>
</gene>
<dbReference type="AlphaFoldDB" id="A0A2Z6LJP8"/>